<feature type="transmembrane region" description="Helical" evidence="9">
    <location>
        <begin position="159"/>
        <end position="181"/>
    </location>
</feature>
<feature type="transmembrane region" description="Helical" evidence="9">
    <location>
        <begin position="76"/>
        <end position="93"/>
    </location>
</feature>
<dbReference type="OrthoDB" id="26202at2"/>
<dbReference type="GO" id="GO:0022857">
    <property type="term" value="F:transmembrane transporter activity"/>
    <property type="evidence" value="ECO:0007669"/>
    <property type="project" value="UniProtKB-UniRule"/>
</dbReference>
<keyword evidence="3" id="KW-1003">Cell membrane</keyword>
<keyword evidence="7 9" id="KW-0472">Membrane</keyword>
<comment type="caution">
    <text evidence="11">The sequence shown here is derived from an EMBL/GenBank/DDBJ whole genome shotgun (WGS) entry which is preliminary data.</text>
</comment>
<dbReference type="AlphaFoldDB" id="A0A4S5BUG2"/>
<comment type="subcellular location">
    <subcellularLocation>
        <location evidence="1 9">Cell inner membrane</location>
        <topology evidence="1 9">Multi-pass membrane protein</topology>
    </subcellularLocation>
</comment>
<dbReference type="Pfam" id="PF04290">
    <property type="entry name" value="DctQ"/>
    <property type="match status" value="1"/>
</dbReference>
<keyword evidence="4 9" id="KW-0997">Cell inner membrane</keyword>
<sequence length="220" mass="23782">MMREHSGLRAMANLGVALMKLSAVPGRMGAWIIFALVLVVLFAVVGAQMSWSQVASWDTAIPLFGKHLSMTGVGELQWHLFALVVMLSGAYTMQQDQHIRVDVVSAALSMRARAGIDLVGDLLLLLPFFGLLFWFSLDFVAMSHRFAEQSNSGGLVDRYLVKSVLPLGCALLVVCGVGRVLRNAAFVLAPALQQEFLQRAMHDKAAAESLPAGAAEKESV</sequence>
<feature type="domain" description="Tripartite ATP-independent periplasmic transporters DctQ component" evidence="10">
    <location>
        <begin position="69"/>
        <end position="184"/>
    </location>
</feature>
<dbReference type="Proteomes" id="UP000306236">
    <property type="component" value="Unassembled WGS sequence"/>
</dbReference>
<dbReference type="PANTHER" id="PTHR35011">
    <property type="entry name" value="2,3-DIKETO-L-GULONATE TRAP TRANSPORTER SMALL PERMEASE PROTEIN YIAM"/>
    <property type="match status" value="1"/>
</dbReference>
<evidence type="ECO:0000256" key="2">
    <source>
        <dbReference type="ARBA" id="ARBA00022448"/>
    </source>
</evidence>
<dbReference type="RefSeq" id="WP_136405676.1">
    <property type="nucleotide sequence ID" value="NZ_SSWX01000005.1"/>
</dbReference>
<evidence type="ECO:0000256" key="3">
    <source>
        <dbReference type="ARBA" id="ARBA00022475"/>
    </source>
</evidence>
<dbReference type="InterPro" id="IPR007387">
    <property type="entry name" value="TRAP_DctQ"/>
</dbReference>
<dbReference type="EMBL" id="SSWX01000005">
    <property type="protein sequence ID" value="THJ34963.1"/>
    <property type="molecule type" value="Genomic_DNA"/>
</dbReference>
<reference evidence="11 12" key="1">
    <citation type="submission" date="2019-04" db="EMBL/GenBank/DDBJ databases">
        <title>Lampropedia sp YIM MLB12 draf genome.</title>
        <authorList>
            <person name="Wang Y.-X."/>
        </authorList>
    </citation>
    <scope>NUCLEOTIDE SEQUENCE [LARGE SCALE GENOMIC DNA]</scope>
    <source>
        <strain evidence="11 12">YIM MLB12</strain>
    </source>
</reference>
<evidence type="ECO:0000256" key="5">
    <source>
        <dbReference type="ARBA" id="ARBA00022692"/>
    </source>
</evidence>
<evidence type="ECO:0000313" key="12">
    <source>
        <dbReference type="Proteomes" id="UP000306236"/>
    </source>
</evidence>
<dbReference type="PANTHER" id="PTHR35011:SF4">
    <property type="entry name" value="SLL1102 PROTEIN"/>
    <property type="match status" value="1"/>
</dbReference>
<proteinExistence type="inferred from homology"/>
<protein>
    <recommendedName>
        <fullName evidence="9">TRAP transporter small permease protein</fullName>
    </recommendedName>
</protein>
<evidence type="ECO:0000256" key="4">
    <source>
        <dbReference type="ARBA" id="ARBA00022519"/>
    </source>
</evidence>
<gene>
    <name evidence="11" type="ORF">E8K88_05645</name>
</gene>
<comment type="similarity">
    <text evidence="8 9">Belongs to the TRAP transporter small permease family.</text>
</comment>
<keyword evidence="5 9" id="KW-0812">Transmembrane</keyword>
<evidence type="ECO:0000256" key="6">
    <source>
        <dbReference type="ARBA" id="ARBA00022989"/>
    </source>
</evidence>
<comment type="caution">
    <text evidence="9">Lacks conserved residue(s) required for the propagation of feature annotation.</text>
</comment>
<dbReference type="InterPro" id="IPR055348">
    <property type="entry name" value="DctQ"/>
</dbReference>
<evidence type="ECO:0000256" key="9">
    <source>
        <dbReference type="RuleBase" id="RU369079"/>
    </source>
</evidence>
<evidence type="ECO:0000256" key="8">
    <source>
        <dbReference type="ARBA" id="ARBA00038436"/>
    </source>
</evidence>
<dbReference type="GO" id="GO:0005886">
    <property type="term" value="C:plasma membrane"/>
    <property type="evidence" value="ECO:0007669"/>
    <property type="project" value="UniProtKB-SubCell"/>
</dbReference>
<comment type="function">
    <text evidence="9">Part of the tripartite ATP-independent periplasmic (TRAP) transport system.</text>
</comment>
<evidence type="ECO:0000313" key="11">
    <source>
        <dbReference type="EMBL" id="THJ34963.1"/>
    </source>
</evidence>
<evidence type="ECO:0000259" key="10">
    <source>
        <dbReference type="Pfam" id="PF04290"/>
    </source>
</evidence>
<organism evidence="11 12">
    <name type="scientific">Lampropedia aestuarii</name>
    <dbReference type="NCBI Taxonomy" id="2562762"/>
    <lineage>
        <taxon>Bacteria</taxon>
        <taxon>Pseudomonadati</taxon>
        <taxon>Pseudomonadota</taxon>
        <taxon>Betaproteobacteria</taxon>
        <taxon>Burkholderiales</taxon>
        <taxon>Comamonadaceae</taxon>
        <taxon>Lampropedia</taxon>
    </lineage>
</organism>
<keyword evidence="6 9" id="KW-1133">Transmembrane helix</keyword>
<keyword evidence="2 9" id="KW-0813">Transport</keyword>
<feature type="transmembrane region" description="Helical" evidence="9">
    <location>
        <begin position="114"/>
        <end position="135"/>
    </location>
</feature>
<accession>A0A4S5BUG2</accession>
<evidence type="ECO:0000256" key="7">
    <source>
        <dbReference type="ARBA" id="ARBA00023136"/>
    </source>
</evidence>
<name>A0A4S5BUG2_9BURK</name>
<evidence type="ECO:0000256" key="1">
    <source>
        <dbReference type="ARBA" id="ARBA00004429"/>
    </source>
</evidence>
<comment type="subunit">
    <text evidence="9">The complex comprises the extracytoplasmic solute receptor protein and the two transmembrane proteins.</text>
</comment>
<keyword evidence="12" id="KW-1185">Reference proteome</keyword>